<dbReference type="EMBL" id="CM007366">
    <property type="protein sequence ID" value="OIW10841.1"/>
    <property type="molecule type" value="Genomic_DNA"/>
</dbReference>
<keyword evidence="2" id="KW-1185">Reference proteome</keyword>
<dbReference type="Gramene" id="OIW10841">
    <property type="protein sequence ID" value="OIW10841"/>
    <property type="gene ID" value="TanjilG_27787"/>
</dbReference>
<gene>
    <name evidence="1" type="ORF">TanjilG_27787</name>
</gene>
<accession>A0A4P1RHG0</accession>
<evidence type="ECO:0000313" key="2">
    <source>
        <dbReference type="Proteomes" id="UP000188354"/>
    </source>
</evidence>
<evidence type="ECO:0000313" key="1">
    <source>
        <dbReference type="EMBL" id="OIW10841.1"/>
    </source>
</evidence>
<dbReference type="Proteomes" id="UP000188354">
    <property type="component" value="Chromosome LG06"/>
</dbReference>
<dbReference type="PANTHER" id="PTHR23054">
    <property type="entry name" value="TERNARY COMPLEX FACTOR MIP1, LEUCINE-ZIPPER-RELATED"/>
    <property type="match status" value="1"/>
</dbReference>
<dbReference type="PANTHER" id="PTHR23054:SF26">
    <property type="entry name" value="ELECTRON TRANSPORTER"/>
    <property type="match status" value="1"/>
</dbReference>
<sequence>MREFLQANVVVNKSGKVFIPKLVERYSREASINLDDLLGWVMERVDKKLRDSIQKCLHRKSNKKPSQIIEWLPYSSKFRYIVSKDLTDKPWRV</sequence>
<evidence type="ECO:0008006" key="3">
    <source>
        <dbReference type="Google" id="ProtNLM"/>
    </source>
</evidence>
<reference evidence="1 2" key="1">
    <citation type="journal article" date="2017" name="Plant Biotechnol. J.">
        <title>A comprehensive draft genome sequence for lupin (Lupinus angustifolius), an emerging health food: insights into plant-microbe interactions and legume evolution.</title>
        <authorList>
            <person name="Hane J.K."/>
            <person name="Ming Y."/>
            <person name="Kamphuis L.G."/>
            <person name="Nelson M.N."/>
            <person name="Garg G."/>
            <person name="Atkins C.A."/>
            <person name="Bayer P.E."/>
            <person name="Bravo A."/>
            <person name="Bringans S."/>
            <person name="Cannon S."/>
            <person name="Edwards D."/>
            <person name="Foley R."/>
            <person name="Gao L.L."/>
            <person name="Harrison M.J."/>
            <person name="Huang W."/>
            <person name="Hurgobin B."/>
            <person name="Li S."/>
            <person name="Liu C.W."/>
            <person name="McGrath A."/>
            <person name="Morahan G."/>
            <person name="Murray J."/>
            <person name="Weller J."/>
            <person name="Jian J."/>
            <person name="Singh K.B."/>
        </authorList>
    </citation>
    <scope>NUCLEOTIDE SEQUENCE [LARGE SCALE GENOMIC DNA]</scope>
    <source>
        <strain evidence="2">cv. Tanjil</strain>
        <tissue evidence="1">Whole plant</tissue>
    </source>
</reference>
<proteinExistence type="predicted"/>
<dbReference type="AlphaFoldDB" id="A0A4P1RHG0"/>
<name>A0A4P1RHG0_LUPAN</name>
<organism evidence="1 2">
    <name type="scientific">Lupinus angustifolius</name>
    <name type="common">Narrow-leaved blue lupine</name>
    <dbReference type="NCBI Taxonomy" id="3871"/>
    <lineage>
        <taxon>Eukaryota</taxon>
        <taxon>Viridiplantae</taxon>
        <taxon>Streptophyta</taxon>
        <taxon>Embryophyta</taxon>
        <taxon>Tracheophyta</taxon>
        <taxon>Spermatophyta</taxon>
        <taxon>Magnoliopsida</taxon>
        <taxon>eudicotyledons</taxon>
        <taxon>Gunneridae</taxon>
        <taxon>Pentapetalae</taxon>
        <taxon>rosids</taxon>
        <taxon>fabids</taxon>
        <taxon>Fabales</taxon>
        <taxon>Fabaceae</taxon>
        <taxon>Papilionoideae</taxon>
        <taxon>50 kb inversion clade</taxon>
        <taxon>genistoids sensu lato</taxon>
        <taxon>core genistoids</taxon>
        <taxon>Genisteae</taxon>
        <taxon>Lupinus</taxon>
    </lineage>
</organism>
<protein>
    <recommendedName>
        <fullName evidence="3">DUF547 domain-containing protein</fullName>
    </recommendedName>
</protein>
<dbReference type="STRING" id="3871.A0A4P1RHG0"/>